<proteinExistence type="predicted"/>
<gene>
    <name evidence="2" type="ORF">C484_17091</name>
</gene>
<dbReference type="EMBL" id="AOIL01000053">
    <property type="protein sequence ID" value="ELY87509.1"/>
    <property type="molecule type" value="Genomic_DNA"/>
</dbReference>
<sequence>MPKIDEEDPVEMVDADDLVRPNVIARVVSFCIIGPVTSVGLSYGFFVLVPL</sequence>
<protein>
    <submittedName>
        <fullName evidence="2">Phosphate transporter</fullName>
    </submittedName>
</protein>
<dbReference type="STRING" id="1230458.C484_17091"/>
<feature type="transmembrane region" description="Helical" evidence="1">
    <location>
        <begin position="23"/>
        <end position="49"/>
    </location>
</feature>
<dbReference type="Proteomes" id="UP000011648">
    <property type="component" value="Unassembled WGS sequence"/>
</dbReference>
<reference evidence="2 3" key="1">
    <citation type="journal article" date="2014" name="PLoS Genet.">
        <title>Phylogenetically driven sequencing of extremely halophilic archaea reveals strategies for static and dynamic osmo-response.</title>
        <authorList>
            <person name="Becker E.A."/>
            <person name="Seitzer P.M."/>
            <person name="Tritt A."/>
            <person name="Larsen D."/>
            <person name="Krusor M."/>
            <person name="Yao A.I."/>
            <person name="Wu D."/>
            <person name="Madern D."/>
            <person name="Eisen J.A."/>
            <person name="Darling A.E."/>
            <person name="Facciotti M.T."/>
        </authorList>
    </citation>
    <scope>NUCLEOTIDE SEQUENCE [LARGE SCALE GENOMIC DNA]</scope>
    <source>
        <strain evidence="2 3">DSM 12281</strain>
    </source>
</reference>
<keyword evidence="1" id="KW-0812">Transmembrane</keyword>
<evidence type="ECO:0000313" key="3">
    <source>
        <dbReference type="Proteomes" id="UP000011648"/>
    </source>
</evidence>
<keyword evidence="1" id="KW-1133">Transmembrane helix</keyword>
<dbReference type="PATRIC" id="fig|1230458.4.peg.3464"/>
<comment type="caution">
    <text evidence="2">The sequence shown here is derived from an EMBL/GenBank/DDBJ whole genome shotgun (WGS) entry which is preliminary data.</text>
</comment>
<keyword evidence="3" id="KW-1185">Reference proteome</keyword>
<organism evidence="2 3">
    <name type="scientific">Natrialba taiwanensis DSM 12281</name>
    <dbReference type="NCBI Taxonomy" id="1230458"/>
    <lineage>
        <taxon>Archaea</taxon>
        <taxon>Methanobacteriati</taxon>
        <taxon>Methanobacteriota</taxon>
        <taxon>Stenosarchaea group</taxon>
        <taxon>Halobacteria</taxon>
        <taxon>Halobacteriales</taxon>
        <taxon>Natrialbaceae</taxon>
        <taxon>Natrialba</taxon>
    </lineage>
</organism>
<evidence type="ECO:0000256" key="1">
    <source>
        <dbReference type="SAM" id="Phobius"/>
    </source>
</evidence>
<evidence type="ECO:0000313" key="2">
    <source>
        <dbReference type="EMBL" id="ELY87509.1"/>
    </source>
</evidence>
<name>L9ZME7_9EURY</name>
<keyword evidence="1" id="KW-0472">Membrane</keyword>
<accession>L9ZME7</accession>
<dbReference type="AlphaFoldDB" id="L9ZME7"/>